<protein>
    <submittedName>
        <fullName evidence="5">FAD-binding protein</fullName>
    </submittedName>
</protein>
<dbReference type="PANTHER" id="PTHR11632">
    <property type="entry name" value="SUCCINATE DEHYDROGENASE 2 FLAVOPROTEIN SUBUNIT"/>
    <property type="match status" value="1"/>
</dbReference>
<evidence type="ECO:0000259" key="4">
    <source>
        <dbReference type="Pfam" id="PF02910"/>
    </source>
</evidence>
<dbReference type="PIRSF" id="PIRSF000171">
    <property type="entry name" value="SDHA_APRA_LASPO"/>
    <property type="match status" value="1"/>
</dbReference>
<evidence type="ECO:0000259" key="3">
    <source>
        <dbReference type="Pfam" id="PF00890"/>
    </source>
</evidence>
<evidence type="ECO:0000313" key="5">
    <source>
        <dbReference type="EMBL" id="MBC8597652.1"/>
    </source>
</evidence>
<reference evidence="5 6" key="1">
    <citation type="submission" date="2020-08" db="EMBL/GenBank/DDBJ databases">
        <title>Genome public.</title>
        <authorList>
            <person name="Liu C."/>
            <person name="Sun Q."/>
        </authorList>
    </citation>
    <scope>NUCLEOTIDE SEQUENCE [LARGE SCALE GENOMIC DNA]</scope>
    <source>
        <strain evidence="5 6">BX10</strain>
    </source>
</reference>
<dbReference type="SUPFAM" id="SSF46977">
    <property type="entry name" value="Succinate dehydrogenase/fumarate reductase flavoprotein C-terminal domain"/>
    <property type="match status" value="1"/>
</dbReference>
<dbReference type="Gene3D" id="1.20.58.100">
    <property type="entry name" value="Fumarate reductase/succinate dehydrogenase flavoprotein-like, C-terminal domain"/>
    <property type="match status" value="1"/>
</dbReference>
<dbReference type="PRINTS" id="PR00411">
    <property type="entry name" value="PNDRDTASEI"/>
</dbReference>
<feature type="domain" description="FAD-dependent oxidoreductase 2 FAD-binding" evidence="3">
    <location>
        <begin position="11"/>
        <end position="401"/>
    </location>
</feature>
<dbReference type="InterPro" id="IPR030664">
    <property type="entry name" value="SdhA/FrdA/AprA"/>
</dbReference>
<dbReference type="Pfam" id="PF00890">
    <property type="entry name" value="FAD_binding_2"/>
    <property type="match status" value="1"/>
</dbReference>
<organism evidence="5 6">
    <name type="scientific">Enterocloster hominis</name>
    <name type="common">ex Liu et al. 2021</name>
    <dbReference type="NCBI Taxonomy" id="2763663"/>
    <lineage>
        <taxon>Bacteria</taxon>
        <taxon>Bacillati</taxon>
        <taxon>Bacillota</taxon>
        <taxon>Clostridia</taxon>
        <taxon>Lachnospirales</taxon>
        <taxon>Lachnospiraceae</taxon>
        <taxon>Enterocloster</taxon>
    </lineage>
</organism>
<sequence length="604" mass="67741">MVTIKEKVFTDVLVIGGGGAACTAAVASARKGADTVLVSKGKIGNSGNTIMIGGSYGMDGESAFYEYHIPEADPSFTKEDLFRSICNDGFNLSDQNMVEQFVEESPRIVYEVREWGREAGQHYKFYRPGNWDVSGRGMGRSLLKGVEKEGSIRLYEDVMIIGLLKNGDRVTGAVGMDLYEGCLLQFEAKEVVLGTGGYQPYSLKNTNSDMTGDGQAMAYRAGARLADMEFMLFLITAVEPNEMRGSILPVICTFRDAFDYDPVDRFGQKIEIPNQLREMEKTSEMCKLVHIYYYGKAIREGRGTENGGIYFDFHRFTDQEIDRMFDALMDHFDGFYPRGKYHGNDILEYKRLVKEKRRIEVGLSSEYSVGGILVDENMDTGVPGLFAAGECASGVFGANRVADAVTEMLVQGYKAGTVAAERAALEEKVESSRDSVSMITEGIKRRLEQKGGCRLGDLIAQMESVSDKTLGLWRNEESLNTGLQAYDRLEKDLESVEIADKTLVYNRELIRMLQAENTLLCSRVASGMARMRKESRGLHLREDYSYIDNEHWQKRIISHLDSGKDVLETRTPIVTRVPLRPEKKVDYETFILEEDLGMANMEEK</sequence>
<dbReference type="RefSeq" id="WP_262426584.1">
    <property type="nucleotide sequence ID" value="NZ_JACRTJ010000001.1"/>
</dbReference>
<evidence type="ECO:0000256" key="1">
    <source>
        <dbReference type="ARBA" id="ARBA00022630"/>
    </source>
</evidence>
<feature type="domain" description="Fumarate reductase/succinate dehydrogenase flavoprotein-like C-terminal" evidence="4">
    <location>
        <begin position="461"/>
        <end position="583"/>
    </location>
</feature>
<dbReference type="Proteomes" id="UP000647491">
    <property type="component" value="Unassembled WGS sequence"/>
</dbReference>
<evidence type="ECO:0000256" key="2">
    <source>
        <dbReference type="ARBA" id="ARBA00023002"/>
    </source>
</evidence>
<dbReference type="EMBL" id="JACRTJ010000001">
    <property type="protein sequence ID" value="MBC8597652.1"/>
    <property type="molecule type" value="Genomic_DNA"/>
</dbReference>
<dbReference type="InterPro" id="IPR037099">
    <property type="entry name" value="Fum_R/Succ_DH_flav-like_C_sf"/>
</dbReference>
<name>A0ABR7NNE6_9FIRM</name>
<accession>A0ABR7NNE6</accession>
<dbReference type="PANTHER" id="PTHR11632:SF51">
    <property type="entry name" value="SUCCINATE DEHYDROGENASE [UBIQUINONE] FLAVOPROTEIN SUBUNIT, MITOCHONDRIAL"/>
    <property type="match status" value="1"/>
</dbReference>
<dbReference type="InterPro" id="IPR003953">
    <property type="entry name" value="FAD-dep_OxRdtase_2_FAD-bd"/>
</dbReference>
<dbReference type="PRINTS" id="PR00368">
    <property type="entry name" value="FADPNR"/>
</dbReference>
<dbReference type="Gene3D" id="3.50.50.60">
    <property type="entry name" value="FAD/NAD(P)-binding domain"/>
    <property type="match status" value="1"/>
</dbReference>
<dbReference type="SUPFAM" id="SSF51905">
    <property type="entry name" value="FAD/NAD(P)-binding domain"/>
    <property type="match status" value="1"/>
</dbReference>
<dbReference type="Pfam" id="PF02910">
    <property type="entry name" value="Succ_DH_flav_C"/>
    <property type="match status" value="1"/>
</dbReference>
<keyword evidence="2" id="KW-0560">Oxidoreductase</keyword>
<keyword evidence="6" id="KW-1185">Reference proteome</keyword>
<proteinExistence type="predicted"/>
<dbReference type="InterPro" id="IPR027477">
    <property type="entry name" value="Succ_DH/fumarate_Rdtase_cat_sf"/>
</dbReference>
<dbReference type="InterPro" id="IPR015939">
    <property type="entry name" value="Fum_Rdtase/Succ_DH_flav-like_C"/>
</dbReference>
<dbReference type="Gene3D" id="3.90.700.10">
    <property type="entry name" value="Succinate dehydrogenase/fumarate reductase flavoprotein, catalytic domain"/>
    <property type="match status" value="1"/>
</dbReference>
<dbReference type="PROSITE" id="PS51257">
    <property type="entry name" value="PROKAR_LIPOPROTEIN"/>
    <property type="match status" value="1"/>
</dbReference>
<gene>
    <name evidence="5" type="ORF">H8708_00115</name>
</gene>
<dbReference type="InterPro" id="IPR036188">
    <property type="entry name" value="FAD/NAD-bd_sf"/>
</dbReference>
<keyword evidence="1" id="KW-0285">Flavoprotein</keyword>
<evidence type="ECO:0000313" key="6">
    <source>
        <dbReference type="Proteomes" id="UP000647491"/>
    </source>
</evidence>
<comment type="caution">
    <text evidence="5">The sequence shown here is derived from an EMBL/GenBank/DDBJ whole genome shotgun (WGS) entry which is preliminary data.</text>
</comment>